<dbReference type="Proteomes" id="UP000886653">
    <property type="component" value="Unassembled WGS sequence"/>
</dbReference>
<dbReference type="GO" id="GO:0006099">
    <property type="term" value="P:tricarboxylic acid cycle"/>
    <property type="evidence" value="ECO:0007669"/>
    <property type="project" value="UniProtKB-KW"/>
</dbReference>
<protein>
    <recommendedName>
        <fullName evidence="3">Isopropylmalate dehydrogenase-like domain-containing protein</fullName>
    </recommendedName>
</protein>
<dbReference type="Pfam" id="PF00180">
    <property type="entry name" value="Iso_dh"/>
    <property type="match status" value="1"/>
</dbReference>
<comment type="caution">
    <text evidence="4">The sequence shown here is derived from an EMBL/GenBank/DDBJ whole genome shotgun (WGS) entry which is preliminary data.</text>
</comment>
<dbReference type="EMBL" id="MU167244">
    <property type="protein sequence ID" value="KAG0147761.1"/>
    <property type="molecule type" value="Genomic_DNA"/>
</dbReference>
<dbReference type="AlphaFoldDB" id="A0A9P6NIT6"/>
<feature type="domain" description="Isopropylmalate dehydrogenase-like" evidence="3">
    <location>
        <begin position="54"/>
        <end position="136"/>
    </location>
</feature>
<dbReference type="OrthoDB" id="10261637at2759"/>
<evidence type="ECO:0000313" key="5">
    <source>
        <dbReference type="Proteomes" id="UP000886653"/>
    </source>
</evidence>
<reference evidence="4" key="1">
    <citation type="submission" date="2013-11" db="EMBL/GenBank/DDBJ databases">
        <title>Genome sequence of the fusiform rust pathogen reveals effectors for host alternation and coevolution with pine.</title>
        <authorList>
            <consortium name="DOE Joint Genome Institute"/>
            <person name="Smith K."/>
            <person name="Pendleton A."/>
            <person name="Kubisiak T."/>
            <person name="Anderson C."/>
            <person name="Salamov A."/>
            <person name="Aerts A."/>
            <person name="Riley R."/>
            <person name="Clum A."/>
            <person name="Lindquist E."/>
            <person name="Ence D."/>
            <person name="Campbell M."/>
            <person name="Kronenberg Z."/>
            <person name="Feau N."/>
            <person name="Dhillon B."/>
            <person name="Hamelin R."/>
            <person name="Burleigh J."/>
            <person name="Smith J."/>
            <person name="Yandell M."/>
            <person name="Nelson C."/>
            <person name="Grigoriev I."/>
            <person name="Davis J."/>
        </authorList>
    </citation>
    <scope>NUCLEOTIDE SEQUENCE</scope>
    <source>
        <strain evidence="4">G11</strain>
    </source>
</reference>
<dbReference type="PANTHER" id="PTHR11835:SF42">
    <property type="entry name" value="ISOCITRATE DEHYDROGENASE [NAD] SUBUNIT BETA, MITOCHONDRIAL"/>
    <property type="match status" value="1"/>
</dbReference>
<name>A0A9P6NIT6_9BASI</name>
<proteinExistence type="inferred from homology"/>
<sequence>PQRIQSCRHPPLLHLNVPNPTSFRRNTMPRYSADIKVQAIILLREGLTRAAVKRHLRSMEFIPLLFCKSVKGYPTRHENVDFAIIRENTKGEYSGLEHTSVPGVIESLKIMTRNKCERIARVAFDFALKTQPFHLQSLESFSPGRQPRPYGRPPSAT</sequence>
<accession>A0A9P6NIT6</accession>
<dbReference type="GO" id="GO:0004449">
    <property type="term" value="F:isocitrate dehydrogenase (NAD+) activity"/>
    <property type="evidence" value="ECO:0007669"/>
    <property type="project" value="TreeGrafter"/>
</dbReference>
<evidence type="ECO:0000313" key="4">
    <source>
        <dbReference type="EMBL" id="KAG0147761.1"/>
    </source>
</evidence>
<dbReference type="GO" id="GO:0005739">
    <property type="term" value="C:mitochondrion"/>
    <property type="evidence" value="ECO:0007669"/>
    <property type="project" value="TreeGrafter"/>
</dbReference>
<feature type="non-terminal residue" evidence="4">
    <location>
        <position position="1"/>
    </location>
</feature>
<dbReference type="PANTHER" id="PTHR11835">
    <property type="entry name" value="DECARBOXYLATING DEHYDROGENASES-ISOCITRATE, ISOPROPYLMALATE, TARTRATE"/>
    <property type="match status" value="1"/>
</dbReference>
<comment type="similarity">
    <text evidence="1">Belongs to the isocitrate and isopropylmalate dehydrogenases family.</text>
</comment>
<dbReference type="Gene3D" id="3.40.718.10">
    <property type="entry name" value="Isopropylmalate Dehydrogenase"/>
    <property type="match status" value="1"/>
</dbReference>
<organism evidence="4 5">
    <name type="scientific">Cronartium quercuum f. sp. fusiforme G11</name>
    <dbReference type="NCBI Taxonomy" id="708437"/>
    <lineage>
        <taxon>Eukaryota</taxon>
        <taxon>Fungi</taxon>
        <taxon>Dikarya</taxon>
        <taxon>Basidiomycota</taxon>
        <taxon>Pucciniomycotina</taxon>
        <taxon>Pucciniomycetes</taxon>
        <taxon>Pucciniales</taxon>
        <taxon>Coleosporiaceae</taxon>
        <taxon>Cronartium</taxon>
    </lineage>
</organism>
<keyword evidence="2" id="KW-0816">Tricarboxylic acid cycle</keyword>
<evidence type="ECO:0000256" key="2">
    <source>
        <dbReference type="ARBA" id="ARBA00022532"/>
    </source>
</evidence>
<evidence type="ECO:0000256" key="1">
    <source>
        <dbReference type="ARBA" id="ARBA00007769"/>
    </source>
</evidence>
<dbReference type="SUPFAM" id="SSF53659">
    <property type="entry name" value="Isocitrate/Isopropylmalate dehydrogenase-like"/>
    <property type="match status" value="1"/>
</dbReference>
<dbReference type="GO" id="GO:0006102">
    <property type="term" value="P:isocitrate metabolic process"/>
    <property type="evidence" value="ECO:0007669"/>
    <property type="project" value="TreeGrafter"/>
</dbReference>
<evidence type="ECO:0000259" key="3">
    <source>
        <dbReference type="Pfam" id="PF00180"/>
    </source>
</evidence>
<gene>
    <name evidence="4" type="ORF">CROQUDRAFT_655762</name>
</gene>
<keyword evidence="5" id="KW-1185">Reference proteome</keyword>
<dbReference type="InterPro" id="IPR024084">
    <property type="entry name" value="IsoPropMal-DH-like_dom"/>
</dbReference>